<dbReference type="SMART" id="SM00052">
    <property type="entry name" value="EAL"/>
    <property type="match status" value="1"/>
</dbReference>
<feature type="transmembrane region" description="Helical" evidence="1">
    <location>
        <begin position="12"/>
        <end position="33"/>
    </location>
</feature>
<dbReference type="InterPro" id="IPR050706">
    <property type="entry name" value="Cyclic-di-GMP_PDE-like"/>
</dbReference>
<feature type="domain" description="GGDEF" evidence="3">
    <location>
        <begin position="433"/>
        <end position="566"/>
    </location>
</feature>
<dbReference type="InterPro" id="IPR043128">
    <property type="entry name" value="Rev_trsase/Diguanyl_cyclase"/>
</dbReference>
<sequence>MSENFSRQRVRVTTWAMAVVVSLGAAGMLVGFWRPGEGVGLPQAAFFVLATIGAHALYIQADMRRQTIAFNAVDISLCLALFFLPPFWVIATRVLGSFVYYLSRYLRKRTVAIKAVYNVASAGVQTGSAVIVVLLIGLEGAHDPRTWLAFIVASCVSSMVGWMLITAVLCVLEGWRQALTGWPGLLIGFAVSTVNAIIATIIVISLGATWWALIPLAALVVATAATYRSFMDLRRQRRLLGELNDFTRLVSESMQDNRVLDAMLGQLRRLLSAEAATVWVPAESRFGEVSLTATVDETGLTDLGTVPDEALQHVVDTGSSLLVYPTKRPDEWRDLFAGSGITEAMMVPLRSGNQIYGCLAVTNRFGGDLTRFRDSDLAMLETIAAHISIAVDNTRLIDQLRYDAYHDSLTGLANRRRTRQAIEEALDITVKDEVVAVLMFDVDGMREVNDAVGHEAGDQLLLEFSRRLKELAPDGCFIGRIDSDEFILQTRLPSREDATALAQRLHEEIMAPFHFEGLTVDIGAAIGVVTHPDFASSADELLQRADTATQVAKNLDGGVQTYLASLESESLRRLGLAADLRRALDRDELEVHYQPKIDLSTGKLVGVECLARWNHPNYGPVSPAEFIPVAGDTGQLGRLTMLVLRQALVAARAWSREDDPMSVAVNLSPKTLADLSFPDRVAAYLAEFEVEPSQLTFEITEDVMVSDRSRLLPNLDRLHELGVQLSVDDFGTGYSSLAYLRRLPVQEVKIDLRFVQGMTTDEGDRAIVRAVLDLARHFSLTVVAEGVESAMTLEELTAIGCDIGQGNYFSHPLPAERFVAWRETLESGHEGGPSRWVGRPTS</sequence>
<dbReference type="InterPro" id="IPR029787">
    <property type="entry name" value="Nucleotide_cyclase"/>
</dbReference>
<gene>
    <name evidence="4" type="ORF">JQS30_13355</name>
</gene>
<dbReference type="InterPro" id="IPR001633">
    <property type="entry name" value="EAL_dom"/>
</dbReference>
<feature type="domain" description="EAL" evidence="2">
    <location>
        <begin position="573"/>
        <end position="826"/>
    </location>
</feature>
<dbReference type="Pfam" id="PF00990">
    <property type="entry name" value="GGDEF"/>
    <property type="match status" value="1"/>
</dbReference>
<evidence type="ECO:0000259" key="3">
    <source>
        <dbReference type="PROSITE" id="PS50887"/>
    </source>
</evidence>
<dbReference type="InterPro" id="IPR029016">
    <property type="entry name" value="GAF-like_dom_sf"/>
</dbReference>
<dbReference type="Pfam" id="PF01590">
    <property type="entry name" value="GAF"/>
    <property type="match status" value="1"/>
</dbReference>
<keyword evidence="1" id="KW-0812">Transmembrane</keyword>
<keyword evidence="1" id="KW-1133">Transmembrane helix</keyword>
<dbReference type="PROSITE" id="PS50883">
    <property type="entry name" value="EAL"/>
    <property type="match status" value="1"/>
</dbReference>
<dbReference type="SMART" id="SM00065">
    <property type="entry name" value="GAF"/>
    <property type="match status" value="1"/>
</dbReference>
<feature type="transmembrane region" description="Helical" evidence="1">
    <location>
        <begin position="148"/>
        <end position="172"/>
    </location>
</feature>
<dbReference type="PROSITE" id="PS50887">
    <property type="entry name" value="GGDEF"/>
    <property type="match status" value="1"/>
</dbReference>
<dbReference type="Gene3D" id="3.30.70.270">
    <property type="match status" value="1"/>
</dbReference>
<dbReference type="CDD" id="cd01948">
    <property type="entry name" value="EAL"/>
    <property type="match status" value="1"/>
</dbReference>
<accession>A0A895XMH8</accession>
<name>A0A895XMH8_9ACTN</name>
<feature type="transmembrane region" description="Helical" evidence="1">
    <location>
        <begin position="90"/>
        <end position="106"/>
    </location>
</feature>
<dbReference type="PANTHER" id="PTHR33121:SF71">
    <property type="entry name" value="OXYGEN SENSOR PROTEIN DOSP"/>
    <property type="match status" value="1"/>
</dbReference>
<dbReference type="RefSeq" id="WP_213170740.1">
    <property type="nucleotide sequence ID" value="NZ_CP070496.1"/>
</dbReference>
<keyword evidence="1" id="KW-0472">Membrane</keyword>
<evidence type="ECO:0000256" key="1">
    <source>
        <dbReference type="SAM" id="Phobius"/>
    </source>
</evidence>
<dbReference type="InterPro" id="IPR035919">
    <property type="entry name" value="EAL_sf"/>
</dbReference>
<dbReference type="Pfam" id="PF00563">
    <property type="entry name" value="EAL"/>
    <property type="match status" value="1"/>
</dbReference>
<reference evidence="4" key="1">
    <citation type="submission" date="2021-02" db="EMBL/GenBank/DDBJ databases">
        <title>Natronoglycomyces albus gen. nov., sp. nov, a haloalkaliphilic actinobacterium from a soda solonchak soil.</title>
        <authorList>
            <person name="Sorokin D.Y."/>
            <person name="Khijniak T.V."/>
            <person name="Zakharycheva A.P."/>
            <person name="Boueva O.V."/>
            <person name="Ariskina E.V."/>
            <person name="Hahnke R.L."/>
            <person name="Bunk B."/>
            <person name="Sproer C."/>
            <person name="Schumann P."/>
            <person name="Evtushenko L.I."/>
            <person name="Kublanov I.V."/>
        </authorList>
    </citation>
    <scope>NUCLEOTIDE SEQUENCE</scope>
    <source>
        <strain evidence="4">DSM 106290</strain>
    </source>
</reference>
<feature type="transmembrane region" description="Helical" evidence="1">
    <location>
        <begin position="184"/>
        <end position="204"/>
    </location>
</feature>
<dbReference type="Proteomes" id="UP000662939">
    <property type="component" value="Chromosome"/>
</dbReference>
<dbReference type="SUPFAM" id="SSF55073">
    <property type="entry name" value="Nucleotide cyclase"/>
    <property type="match status" value="1"/>
</dbReference>
<dbReference type="EMBL" id="CP070496">
    <property type="protein sequence ID" value="QSB04743.1"/>
    <property type="molecule type" value="Genomic_DNA"/>
</dbReference>
<dbReference type="SUPFAM" id="SSF55781">
    <property type="entry name" value="GAF domain-like"/>
    <property type="match status" value="1"/>
</dbReference>
<dbReference type="PANTHER" id="PTHR33121">
    <property type="entry name" value="CYCLIC DI-GMP PHOSPHODIESTERASE PDEF"/>
    <property type="match status" value="1"/>
</dbReference>
<dbReference type="Gene3D" id="3.30.450.40">
    <property type="match status" value="1"/>
</dbReference>
<dbReference type="AlphaFoldDB" id="A0A895XMH8"/>
<evidence type="ECO:0000259" key="2">
    <source>
        <dbReference type="PROSITE" id="PS50883"/>
    </source>
</evidence>
<dbReference type="KEGG" id="nav:JQS30_13355"/>
<proteinExistence type="predicted"/>
<feature type="transmembrane region" description="Helical" evidence="1">
    <location>
        <begin position="39"/>
        <end position="59"/>
    </location>
</feature>
<evidence type="ECO:0000313" key="5">
    <source>
        <dbReference type="Proteomes" id="UP000662939"/>
    </source>
</evidence>
<dbReference type="InterPro" id="IPR000160">
    <property type="entry name" value="GGDEF_dom"/>
</dbReference>
<protein>
    <submittedName>
        <fullName evidence="4">GGDEF domain-containing protein</fullName>
    </submittedName>
</protein>
<dbReference type="InterPro" id="IPR003018">
    <property type="entry name" value="GAF"/>
</dbReference>
<feature type="transmembrane region" description="Helical" evidence="1">
    <location>
        <begin position="210"/>
        <end position="230"/>
    </location>
</feature>
<dbReference type="NCBIfam" id="TIGR00254">
    <property type="entry name" value="GGDEF"/>
    <property type="match status" value="1"/>
</dbReference>
<dbReference type="SMART" id="SM00267">
    <property type="entry name" value="GGDEF"/>
    <property type="match status" value="1"/>
</dbReference>
<evidence type="ECO:0000313" key="4">
    <source>
        <dbReference type="EMBL" id="QSB04743.1"/>
    </source>
</evidence>
<dbReference type="SUPFAM" id="SSF141868">
    <property type="entry name" value="EAL domain-like"/>
    <property type="match status" value="1"/>
</dbReference>
<organism evidence="4 5">
    <name type="scientific">Natronoglycomyces albus</name>
    <dbReference type="NCBI Taxonomy" id="2811108"/>
    <lineage>
        <taxon>Bacteria</taxon>
        <taxon>Bacillati</taxon>
        <taxon>Actinomycetota</taxon>
        <taxon>Actinomycetes</taxon>
        <taxon>Glycomycetales</taxon>
        <taxon>Glycomycetaceae</taxon>
        <taxon>Natronoglycomyces</taxon>
    </lineage>
</organism>
<dbReference type="GO" id="GO:0071111">
    <property type="term" value="F:cyclic-guanylate-specific phosphodiesterase activity"/>
    <property type="evidence" value="ECO:0007669"/>
    <property type="project" value="InterPro"/>
</dbReference>
<dbReference type="CDD" id="cd01949">
    <property type="entry name" value="GGDEF"/>
    <property type="match status" value="1"/>
</dbReference>
<keyword evidence="5" id="KW-1185">Reference proteome</keyword>
<dbReference type="Gene3D" id="3.20.20.450">
    <property type="entry name" value="EAL domain"/>
    <property type="match status" value="1"/>
</dbReference>
<feature type="transmembrane region" description="Helical" evidence="1">
    <location>
        <begin position="115"/>
        <end position="136"/>
    </location>
</feature>